<accession>A0ABW2L6E5</accession>
<dbReference type="Gene3D" id="3.40.50.1000">
    <property type="entry name" value="HAD superfamily/HAD-like"/>
    <property type="match status" value="1"/>
</dbReference>
<dbReference type="SFLD" id="SFLDS00003">
    <property type="entry name" value="Haloacid_Dehalogenase"/>
    <property type="match status" value="1"/>
</dbReference>
<dbReference type="Pfam" id="PF13419">
    <property type="entry name" value="HAD_2"/>
    <property type="match status" value="1"/>
</dbReference>
<dbReference type="Gene3D" id="1.10.150.240">
    <property type="entry name" value="Putative phosphatase, domain 2"/>
    <property type="match status" value="1"/>
</dbReference>
<keyword evidence="2" id="KW-1185">Reference proteome</keyword>
<dbReference type="InterPro" id="IPR023198">
    <property type="entry name" value="PGP-like_dom2"/>
</dbReference>
<dbReference type="InterPro" id="IPR023214">
    <property type="entry name" value="HAD_sf"/>
</dbReference>
<name>A0ABW2L6E5_9BACT</name>
<comment type="caution">
    <text evidence="1">The sequence shown here is derived from an EMBL/GenBank/DDBJ whole genome shotgun (WGS) entry which is preliminary data.</text>
</comment>
<evidence type="ECO:0000313" key="1">
    <source>
        <dbReference type="EMBL" id="MFC7336829.1"/>
    </source>
</evidence>
<reference evidence="2" key="1">
    <citation type="journal article" date="2019" name="Int. J. Syst. Evol. Microbiol.">
        <title>The Global Catalogue of Microorganisms (GCM) 10K type strain sequencing project: providing services to taxonomists for standard genome sequencing and annotation.</title>
        <authorList>
            <consortium name="The Broad Institute Genomics Platform"/>
            <consortium name="The Broad Institute Genome Sequencing Center for Infectious Disease"/>
            <person name="Wu L."/>
            <person name="Ma J."/>
        </authorList>
    </citation>
    <scope>NUCLEOTIDE SEQUENCE [LARGE SCALE GENOMIC DNA]</scope>
    <source>
        <strain evidence="2">CGMCC 4.1467</strain>
    </source>
</reference>
<dbReference type="EMBL" id="JBHTBS010000002">
    <property type="protein sequence ID" value="MFC7336829.1"/>
    <property type="molecule type" value="Genomic_DNA"/>
</dbReference>
<dbReference type="InterPro" id="IPR041492">
    <property type="entry name" value="HAD_2"/>
</dbReference>
<dbReference type="SFLD" id="SFLDG01129">
    <property type="entry name" value="C1.5:_HAD__Beta-PGM__Phosphata"/>
    <property type="match status" value="1"/>
</dbReference>
<dbReference type="RefSeq" id="WP_379710556.1">
    <property type="nucleotide sequence ID" value="NZ_JBHTBS010000002.1"/>
</dbReference>
<protein>
    <submittedName>
        <fullName evidence="1">HAD family hydrolase</fullName>
    </submittedName>
</protein>
<dbReference type="GO" id="GO:0016787">
    <property type="term" value="F:hydrolase activity"/>
    <property type="evidence" value="ECO:0007669"/>
    <property type="project" value="UniProtKB-KW"/>
</dbReference>
<proteinExistence type="predicted"/>
<dbReference type="InterPro" id="IPR036412">
    <property type="entry name" value="HAD-like_sf"/>
</dbReference>
<dbReference type="Proteomes" id="UP001596472">
    <property type="component" value="Unassembled WGS sequence"/>
</dbReference>
<gene>
    <name evidence="1" type="ORF">ACFQY0_06550</name>
</gene>
<sequence>MADGCFSDSADFPDLGESAETLGLDAREGTSDARFAVGKDGVRAIAATGDGKVEFVGFERHTLALVTSSLGYPAYYPVPALGEPAPIKAMLMDLDGTTVHSEQFWIWIIEQSTASLLDDAKFELEDADVAHVSGHSVSEHLQYCIAKYCPDKSLEEARRYYFEHTDREMAAILDGKGRPGAFTPAPGIKEFLLELKAMGVKLGLVTSGLFEKAYPEILDVFKTLGMGNPEDFYDSIITAGTAVGRGKAGTMGELPPKPHPWLYAESLTIGLGMKFEERNATLGIEDSGAGICSLRLAGIRSVGLNDGNIDDSGTGGLCQFRIDSFEEILAEIKALH</sequence>
<organism evidence="1 2">
    <name type="scientific">Haloferula chungangensis</name>
    <dbReference type="NCBI Taxonomy" id="1048331"/>
    <lineage>
        <taxon>Bacteria</taxon>
        <taxon>Pseudomonadati</taxon>
        <taxon>Verrucomicrobiota</taxon>
        <taxon>Verrucomicrobiia</taxon>
        <taxon>Verrucomicrobiales</taxon>
        <taxon>Verrucomicrobiaceae</taxon>
        <taxon>Haloferula</taxon>
    </lineage>
</organism>
<dbReference type="SUPFAM" id="SSF56784">
    <property type="entry name" value="HAD-like"/>
    <property type="match status" value="1"/>
</dbReference>
<evidence type="ECO:0000313" key="2">
    <source>
        <dbReference type="Proteomes" id="UP001596472"/>
    </source>
</evidence>
<keyword evidence="1" id="KW-0378">Hydrolase</keyword>